<feature type="compositionally biased region" description="Polar residues" evidence="1">
    <location>
        <begin position="432"/>
        <end position="448"/>
    </location>
</feature>
<feature type="compositionally biased region" description="Acidic residues" evidence="1">
    <location>
        <begin position="9"/>
        <end position="21"/>
    </location>
</feature>
<feature type="region of interest" description="Disordered" evidence="1">
    <location>
        <begin position="432"/>
        <end position="460"/>
    </location>
</feature>
<name>A0AAD5X3R1_9FUNG</name>
<keyword evidence="3" id="KW-1185">Reference proteome</keyword>
<feature type="compositionally biased region" description="Basic and acidic residues" evidence="1">
    <location>
        <begin position="890"/>
        <end position="909"/>
    </location>
</feature>
<dbReference type="Proteomes" id="UP001212841">
    <property type="component" value="Unassembled WGS sequence"/>
</dbReference>
<feature type="compositionally biased region" description="Acidic residues" evidence="1">
    <location>
        <begin position="189"/>
        <end position="199"/>
    </location>
</feature>
<accession>A0AAD5X3R1</accession>
<feature type="compositionally biased region" description="Low complexity" evidence="1">
    <location>
        <begin position="323"/>
        <end position="338"/>
    </location>
</feature>
<evidence type="ECO:0000256" key="1">
    <source>
        <dbReference type="SAM" id="MobiDB-lite"/>
    </source>
</evidence>
<feature type="region of interest" description="Disordered" evidence="1">
    <location>
        <begin position="1"/>
        <end position="26"/>
    </location>
</feature>
<feature type="region of interest" description="Disordered" evidence="1">
    <location>
        <begin position="971"/>
        <end position="1014"/>
    </location>
</feature>
<feature type="compositionally biased region" description="Polar residues" evidence="1">
    <location>
        <begin position="343"/>
        <end position="377"/>
    </location>
</feature>
<organism evidence="2 3">
    <name type="scientific">Rhizophlyctis rosea</name>
    <dbReference type="NCBI Taxonomy" id="64517"/>
    <lineage>
        <taxon>Eukaryota</taxon>
        <taxon>Fungi</taxon>
        <taxon>Fungi incertae sedis</taxon>
        <taxon>Chytridiomycota</taxon>
        <taxon>Chytridiomycota incertae sedis</taxon>
        <taxon>Chytridiomycetes</taxon>
        <taxon>Rhizophlyctidales</taxon>
        <taxon>Rhizophlyctidaceae</taxon>
        <taxon>Rhizophlyctis</taxon>
    </lineage>
</organism>
<dbReference type="EMBL" id="JADGJD010000536">
    <property type="protein sequence ID" value="KAJ3050258.1"/>
    <property type="molecule type" value="Genomic_DNA"/>
</dbReference>
<feature type="region of interest" description="Disordered" evidence="1">
    <location>
        <begin position="319"/>
        <end position="377"/>
    </location>
</feature>
<evidence type="ECO:0000313" key="3">
    <source>
        <dbReference type="Proteomes" id="UP001212841"/>
    </source>
</evidence>
<feature type="compositionally biased region" description="Basic and acidic residues" evidence="1">
    <location>
        <begin position="275"/>
        <end position="292"/>
    </location>
</feature>
<gene>
    <name evidence="2" type="ORF">HK097_008776</name>
</gene>
<feature type="region of interest" description="Disordered" evidence="1">
    <location>
        <begin position="393"/>
        <end position="420"/>
    </location>
</feature>
<comment type="caution">
    <text evidence="2">The sequence shown here is derived from an EMBL/GenBank/DDBJ whole genome shotgun (WGS) entry which is preliminary data.</text>
</comment>
<sequence>MPDRHDTSDSENDTAGEEDVEERGNWDPNQESYLMEVCIVACISWLVINLISIISLDLEYFADTEEPASCVDEDVRHDHLYNSPKCYCPICQTSLPEPKSKDDRRVRRCPKCELYHKIFPKKMGPVIVGKDGKEHWLNTKRKAAFEREWEEWEERQRRRQEARTRKRGIKKEKPAHSGVSVRRGIIVCSDDEDDSDFEDDKGGPSKRRSAPAGRRDSTSSIKSVDGKQSARSGDDPTGSSKGKGRESVRPQDTMGTSKGTRRGSVGSQSAWPTVKLEDAPTEKSKGKQKEVIPDPTPVKIAKPPKIKITSLRDALQDEAIAGPSFAAPSPTSITPAPTRKASESSMFQSLLKTFNNKLDSVPQGSKGNRSTPNNARSTVSDIGKAFVLPNQFNHPAASASGTGSAKPYNPSGLSTAPSRAPSLNAVYNQSLTAPPAVTPSSSQPQPQNGRPAPRLPLYESTQLPTFPSHLHFQSIPFPDVPPYHNVVEVKFAFTDDIFVPNQRPSLRGYFERVWEGQEKRIWEGWWDEDIVPELNAPYSWQEMEKKFDEDLRRRKEKDQELDGVYADLRKWGDKDRQVGKVKKVSNNNVNISITLVSLVLTSRSQPLQIFADDDADTSTDEAAQLALFVEDDDDDPSDETQPQALFAESDMDIEMGNVDQPSTAPQPLALFADSDMDISMCDLDEPSVAQHLPDVAVPSSESASLNLKEIVRGQKFSLADLLGGFSDDEDEVVEEGVVEGVMEGGSTMLVQSGEEVMGGRSSTVEQSGEGCGLPVGSDEVEEEEVVEQGQVGGLVGVQTHGNAHHEEKIIRAGSAGAVMDGGSGARGDVAVMLGAGDVAIKPEPVEEVDTHQRLAMIDEIVQLPREDDRESLASTVKDEVVFGHGEGAVKIESAEDTGSSERVDSESDVRNIGADSDEPVQVGDVGAREVVEPALVPASSVPVVPVFGDDGDDPQPAPATLLDEVGDAVGVVKGNRGSTPVTTKRKRTSEGRFATPDADTASPSSKRRKDDTPAFVQEDKMLLEIEPEATPETSRTPCGRCNRDWLTTLNPPPNLPADSAVASQVCHTCYNALLQIMKDAGGKKGRGGRQGRRRGVQPVSTQFVCRWGNCGQKRGSQQELEQHFLSAHFAS</sequence>
<reference evidence="2" key="1">
    <citation type="submission" date="2020-05" db="EMBL/GenBank/DDBJ databases">
        <title>Phylogenomic resolution of chytrid fungi.</title>
        <authorList>
            <person name="Stajich J.E."/>
            <person name="Amses K."/>
            <person name="Simmons R."/>
            <person name="Seto K."/>
            <person name="Myers J."/>
            <person name="Bonds A."/>
            <person name="Quandt C.A."/>
            <person name="Barry K."/>
            <person name="Liu P."/>
            <person name="Grigoriev I."/>
            <person name="Longcore J.E."/>
            <person name="James T.Y."/>
        </authorList>
    </citation>
    <scope>NUCLEOTIDE SEQUENCE</scope>
    <source>
        <strain evidence="2">JEL0318</strain>
    </source>
</reference>
<protein>
    <submittedName>
        <fullName evidence="2">Uncharacterized protein</fullName>
    </submittedName>
</protein>
<dbReference type="AlphaFoldDB" id="A0AAD5X3R1"/>
<proteinExistence type="predicted"/>
<feature type="region of interest" description="Disordered" evidence="1">
    <location>
        <begin position="159"/>
        <end position="305"/>
    </location>
</feature>
<feature type="region of interest" description="Disordered" evidence="1">
    <location>
        <begin position="890"/>
        <end position="920"/>
    </location>
</feature>
<evidence type="ECO:0000313" key="2">
    <source>
        <dbReference type="EMBL" id="KAJ3050258.1"/>
    </source>
</evidence>